<comment type="caution">
    <text evidence="2">The sequence shown here is derived from an EMBL/GenBank/DDBJ whole genome shotgun (WGS) entry which is preliminary data.</text>
</comment>
<evidence type="ECO:0000313" key="2">
    <source>
        <dbReference type="EMBL" id="KAJ9610259.1"/>
    </source>
</evidence>
<feature type="compositionally biased region" description="Basic and acidic residues" evidence="1">
    <location>
        <begin position="62"/>
        <end position="78"/>
    </location>
</feature>
<dbReference type="PANTHER" id="PTHR36847:SF1">
    <property type="entry name" value="AMIDOLIGASE ENZYME"/>
    <property type="match status" value="1"/>
</dbReference>
<evidence type="ECO:0000256" key="1">
    <source>
        <dbReference type="SAM" id="MobiDB-lite"/>
    </source>
</evidence>
<proteinExistence type="predicted"/>
<feature type="region of interest" description="Disordered" evidence="1">
    <location>
        <begin position="529"/>
        <end position="566"/>
    </location>
</feature>
<gene>
    <name evidence="2" type="ORF">H2200_005036</name>
</gene>
<sequence>MSPKNTVPNHPRPAPLQARPKVPALVNKRKLSLITTFKKAQIGTNKAGVSALVDATDDSEVTEQKVREEAEKKAERPTSSRSFQLLTPESTKSYLLTPDSALCSTPQDWRENLSLEEPLRLTFGIEFEHLFAYDSAASEDFKWMLEADTSTAATERVEALFGGEKDFKYCKGYKTKFKTKFMQQEILKRAGLECTINDSSSTNSWDLAHDGSVFEPEWSPSRLLPGKNIREDKSADWVVNGHELVSRVLTAPATLTSFQAFQSSDAMQEVKRYLEVLHGSPSDPYGVYVNETCGLYIHVARTPENGSIRLAKAQRKIFARKMTPQRLAKLMGTEIEGWWNPWEVILEATKEPDDYYTAAKTRYKFVNFDRIQDNDCDTGAKTIEFRQHKGTVDFTEIAHWTFLVLSLVKLAERLASKETFSWSWGTVLGYWNSIMSFPERQACKYDARRGTLRDQLEEFFKLLQLGSEPRDYWMAKFLEYNSEETLHISKDLNGTETIIIPEDLCSSCALGKKHNDRFKTEIQRRRDRVWDLKTGAAHNPKKYKPHPRAASSTSDAQNLDLETGGK</sequence>
<feature type="region of interest" description="Disordered" evidence="1">
    <location>
        <begin position="56"/>
        <end position="83"/>
    </location>
</feature>
<keyword evidence="3" id="KW-1185">Reference proteome</keyword>
<dbReference type="Proteomes" id="UP001172673">
    <property type="component" value="Unassembled WGS sequence"/>
</dbReference>
<name>A0AA39CIL3_9EURO</name>
<organism evidence="2 3">
    <name type="scientific">Cladophialophora chaetospira</name>
    <dbReference type="NCBI Taxonomy" id="386627"/>
    <lineage>
        <taxon>Eukaryota</taxon>
        <taxon>Fungi</taxon>
        <taxon>Dikarya</taxon>
        <taxon>Ascomycota</taxon>
        <taxon>Pezizomycotina</taxon>
        <taxon>Eurotiomycetes</taxon>
        <taxon>Chaetothyriomycetidae</taxon>
        <taxon>Chaetothyriales</taxon>
        <taxon>Herpotrichiellaceae</taxon>
        <taxon>Cladophialophora</taxon>
    </lineage>
</organism>
<accession>A0AA39CIL3</accession>
<feature type="region of interest" description="Disordered" evidence="1">
    <location>
        <begin position="1"/>
        <end position="21"/>
    </location>
</feature>
<dbReference type="EMBL" id="JAPDRK010000007">
    <property type="protein sequence ID" value="KAJ9610259.1"/>
    <property type="molecule type" value="Genomic_DNA"/>
</dbReference>
<dbReference type="PANTHER" id="PTHR36847">
    <property type="entry name" value="AMIDOLIGASE ENZYME"/>
    <property type="match status" value="1"/>
</dbReference>
<evidence type="ECO:0000313" key="3">
    <source>
        <dbReference type="Proteomes" id="UP001172673"/>
    </source>
</evidence>
<dbReference type="AlphaFoldDB" id="A0AA39CIL3"/>
<protein>
    <submittedName>
        <fullName evidence="2">Uncharacterized protein</fullName>
    </submittedName>
</protein>
<reference evidence="2" key="1">
    <citation type="submission" date="2022-10" db="EMBL/GenBank/DDBJ databases">
        <title>Culturing micro-colonial fungi from biological soil crusts in the Mojave desert and describing Neophaeococcomyces mojavensis, and introducing the new genera and species Taxawa tesnikishii.</title>
        <authorList>
            <person name="Kurbessoian T."/>
            <person name="Stajich J.E."/>
        </authorList>
    </citation>
    <scope>NUCLEOTIDE SEQUENCE</scope>
    <source>
        <strain evidence="2">TK_41</strain>
    </source>
</reference>